<organism evidence="5 6">
    <name type="scientific">Sphingomonas leidyi</name>
    <dbReference type="NCBI Taxonomy" id="68569"/>
    <lineage>
        <taxon>Bacteria</taxon>
        <taxon>Pseudomonadati</taxon>
        <taxon>Pseudomonadota</taxon>
        <taxon>Alphaproteobacteria</taxon>
        <taxon>Sphingomonadales</taxon>
        <taxon>Sphingomonadaceae</taxon>
        <taxon>Sphingomonas</taxon>
    </lineage>
</organism>
<proteinExistence type="predicted"/>
<keyword evidence="6" id="KW-1185">Reference proteome</keyword>
<protein>
    <recommendedName>
        <fullName evidence="4">Motility protein B-like N-terminal domain-containing protein</fullName>
    </recommendedName>
</protein>
<feature type="domain" description="Motility protein B-like N-terminal" evidence="4">
    <location>
        <begin position="8"/>
        <end position="43"/>
    </location>
</feature>
<dbReference type="Pfam" id="PF13677">
    <property type="entry name" value="MotB_plug"/>
    <property type="match status" value="1"/>
</dbReference>
<evidence type="ECO:0000256" key="1">
    <source>
        <dbReference type="ARBA" id="ARBA00004370"/>
    </source>
</evidence>
<dbReference type="RefSeq" id="WP_286712301.1">
    <property type="nucleotide sequence ID" value="NZ_CP170557.1"/>
</dbReference>
<keyword evidence="3" id="KW-0812">Transmembrane</keyword>
<dbReference type="Proteomes" id="UP000564677">
    <property type="component" value="Unassembled WGS sequence"/>
</dbReference>
<name>A0A7X5ZWI0_9SPHN</name>
<accession>A0A7X5ZWI0</accession>
<dbReference type="AlphaFoldDB" id="A0A7X5ZWI0"/>
<evidence type="ECO:0000256" key="2">
    <source>
        <dbReference type="ARBA" id="ARBA00023136"/>
    </source>
</evidence>
<reference evidence="5 6" key="1">
    <citation type="submission" date="2020-03" db="EMBL/GenBank/DDBJ databases">
        <title>Genomic Encyclopedia of Type Strains, Phase IV (KMG-IV): sequencing the most valuable type-strain genomes for metagenomic binning, comparative biology and taxonomic classification.</title>
        <authorList>
            <person name="Goeker M."/>
        </authorList>
    </citation>
    <scope>NUCLEOTIDE SEQUENCE [LARGE SCALE GENOMIC DNA]</scope>
    <source>
        <strain evidence="5 6">DSM 4733</strain>
    </source>
</reference>
<evidence type="ECO:0000313" key="5">
    <source>
        <dbReference type="EMBL" id="NIJ65804.1"/>
    </source>
</evidence>
<dbReference type="InterPro" id="IPR025713">
    <property type="entry name" value="MotB-like_N_dom"/>
</dbReference>
<evidence type="ECO:0000313" key="6">
    <source>
        <dbReference type="Proteomes" id="UP000564677"/>
    </source>
</evidence>
<sequence>MTVFDEDEPARAPWLVTLADLSLLLVGFFVFLQASQVDPAKLAAGIRAGFGVRETAPAAMPVDIATATGFAPGSAAPVDTGSALEWARGAARDPRTLLRITGEVDGSAADVDPATGSGPILAADRARAVAALLVAQRAVDPARIAISTGRGQRRAVLALGFEGGRQ</sequence>
<gene>
    <name evidence="5" type="ORF">FHR20_002766</name>
</gene>
<keyword evidence="3" id="KW-1133">Transmembrane helix</keyword>
<evidence type="ECO:0000259" key="4">
    <source>
        <dbReference type="Pfam" id="PF13677"/>
    </source>
</evidence>
<comment type="caution">
    <text evidence="5">The sequence shown here is derived from an EMBL/GenBank/DDBJ whole genome shotgun (WGS) entry which is preliminary data.</text>
</comment>
<dbReference type="EMBL" id="JAASQV010000002">
    <property type="protein sequence ID" value="NIJ65804.1"/>
    <property type="molecule type" value="Genomic_DNA"/>
</dbReference>
<comment type="subcellular location">
    <subcellularLocation>
        <location evidence="1">Membrane</location>
    </subcellularLocation>
</comment>
<keyword evidence="2 3" id="KW-0472">Membrane</keyword>
<dbReference type="GO" id="GO:0016020">
    <property type="term" value="C:membrane"/>
    <property type="evidence" value="ECO:0007669"/>
    <property type="project" value="UniProtKB-SubCell"/>
</dbReference>
<feature type="transmembrane region" description="Helical" evidence="3">
    <location>
        <begin position="12"/>
        <end position="32"/>
    </location>
</feature>
<evidence type="ECO:0000256" key="3">
    <source>
        <dbReference type="SAM" id="Phobius"/>
    </source>
</evidence>